<dbReference type="AlphaFoldDB" id="A0A8X6MN66"/>
<evidence type="ECO:0000313" key="2">
    <source>
        <dbReference type="EMBL" id="GFS69094.1"/>
    </source>
</evidence>
<evidence type="ECO:0000313" key="3">
    <source>
        <dbReference type="Proteomes" id="UP000887013"/>
    </source>
</evidence>
<accession>A0A8X6MN66</accession>
<proteinExistence type="predicted"/>
<reference evidence="2" key="1">
    <citation type="submission" date="2020-08" db="EMBL/GenBank/DDBJ databases">
        <title>Multicomponent nature underlies the extraordinary mechanical properties of spider dragline silk.</title>
        <authorList>
            <person name="Kono N."/>
            <person name="Nakamura H."/>
            <person name="Mori M."/>
            <person name="Yoshida Y."/>
            <person name="Ohtoshi R."/>
            <person name="Malay A.D."/>
            <person name="Moran D.A.P."/>
            <person name="Tomita M."/>
            <person name="Numata K."/>
            <person name="Arakawa K."/>
        </authorList>
    </citation>
    <scope>NUCLEOTIDE SEQUENCE</scope>
</reference>
<dbReference type="Proteomes" id="UP000887013">
    <property type="component" value="Unassembled WGS sequence"/>
</dbReference>
<protein>
    <submittedName>
        <fullName evidence="2">Uncharacterized protein</fullName>
    </submittedName>
</protein>
<keyword evidence="3" id="KW-1185">Reference proteome</keyword>
<sequence>MTNDPNAEVSHSQRKEEQGNLNSKNVKLRKRRGKGKISVTFIRDELNIHRAPGIKQPQTLPLLPFLNHSTKPPVRRGRCSFEKLNLML</sequence>
<organism evidence="2 3">
    <name type="scientific">Nephila pilipes</name>
    <name type="common">Giant wood spider</name>
    <name type="synonym">Nephila maculata</name>
    <dbReference type="NCBI Taxonomy" id="299642"/>
    <lineage>
        <taxon>Eukaryota</taxon>
        <taxon>Metazoa</taxon>
        <taxon>Ecdysozoa</taxon>
        <taxon>Arthropoda</taxon>
        <taxon>Chelicerata</taxon>
        <taxon>Arachnida</taxon>
        <taxon>Araneae</taxon>
        <taxon>Araneomorphae</taxon>
        <taxon>Entelegynae</taxon>
        <taxon>Araneoidea</taxon>
        <taxon>Nephilidae</taxon>
        <taxon>Nephila</taxon>
    </lineage>
</organism>
<evidence type="ECO:0000256" key="1">
    <source>
        <dbReference type="SAM" id="MobiDB-lite"/>
    </source>
</evidence>
<dbReference type="EMBL" id="BMAW01000464">
    <property type="protein sequence ID" value="GFS69094.1"/>
    <property type="molecule type" value="Genomic_DNA"/>
</dbReference>
<comment type="caution">
    <text evidence="2">The sequence shown here is derived from an EMBL/GenBank/DDBJ whole genome shotgun (WGS) entry which is preliminary data.</text>
</comment>
<name>A0A8X6MN66_NEPPI</name>
<gene>
    <name evidence="2" type="ORF">NPIL_369131</name>
</gene>
<feature type="region of interest" description="Disordered" evidence="1">
    <location>
        <begin position="1"/>
        <end position="33"/>
    </location>
</feature>